<dbReference type="AlphaFoldDB" id="A0A9D1Z2M1"/>
<accession>A0A9D1Z2M1</accession>
<evidence type="ECO:0000313" key="3">
    <source>
        <dbReference type="Proteomes" id="UP000886824"/>
    </source>
</evidence>
<keyword evidence="1" id="KW-0472">Membrane</keyword>
<feature type="transmembrane region" description="Helical" evidence="1">
    <location>
        <begin position="168"/>
        <end position="187"/>
    </location>
</feature>
<protein>
    <submittedName>
        <fullName evidence="2">DUF2029 domain-containing protein</fullName>
    </submittedName>
</protein>
<dbReference type="Proteomes" id="UP000886824">
    <property type="component" value="Unassembled WGS sequence"/>
</dbReference>
<keyword evidence="1" id="KW-0812">Transmembrane</keyword>
<feature type="transmembrane region" description="Helical" evidence="1">
    <location>
        <begin position="63"/>
        <end position="81"/>
    </location>
</feature>
<reference evidence="2" key="2">
    <citation type="submission" date="2021-04" db="EMBL/GenBank/DDBJ databases">
        <authorList>
            <person name="Gilroy R."/>
        </authorList>
    </citation>
    <scope>NUCLEOTIDE SEQUENCE</scope>
    <source>
        <strain evidence="2">CHK33-7979</strain>
    </source>
</reference>
<sequence>MSHSTPRALFCLGGGMALLLCALVRAGCLSQAASQPFVMGALVFLILFSSAVLFLCCRRWETVLCALPPIALALLLRVLLLDHVTDDYTTFLSDWAAFFRENGGWAAVALPKGNYTAPYLYFLAAISYLPVFDLYLIKLFSIFFDVVLAWGSCRLVRVLAPETQGRSAAAFCLILLLPTVVLNGAAWSQCDAIYAALCLHGLAAGLEGRPRSSAFLAGLAFACKLQTVFLLPVWAVLWMFRRVRFRDLLCFPAACVLAVLPALLLGKPLGDTLGVYFGQAAEYSAYLTLNAPSLYALLPARTQVDVAAAARLGIAAAFLLVLGVLGWLLLRRRNLSRRAIFLSAVVFAIGIPLLLPHMHDRYFFLADVLTLTWACIHPRGLLPAFLTQLASLGAYHAYLLLRYAFPMGLGALLLLCALLLALAALVRDVQEGDGPQKFVRNF</sequence>
<proteinExistence type="predicted"/>
<feature type="transmembrane region" description="Helical" evidence="1">
    <location>
        <begin position="36"/>
        <end position="56"/>
    </location>
</feature>
<reference evidence="2" key="1">
    <citation type="journal article" date="2021" name="PeerJ">
        <title>Extensive microbial diversity within the chicken gut microbiome revealed by metagenomics and culture.</title>
        <authorList>
            <person name="Gilroy R."/>
            <person name="Ravi A."/>
            <person name="Getino M."/>
            <person name="Pursley I."/>
            <person name="Horton D.L."/>
            <person name="Alikhan N.F."/>
            <person name="Baker D."/>
            <person name="Gharbi K."/>
            <person name="Hall N."/>
            <person name="Watson M."/>
            <person name="Adriaenssens E.M."/>
            <person name="Foster-Nyarko E."/>
            <person name="Jarju S."/>
            <person name="Secka A."/>
            <person name="Antonio M."/>
            <person name="Oren A."/>
            <person name="Chaudhuri R.R."/>
            <person name="La Ragione R."/>
            <person name="Hildebrand F."/>
            <person name="Pallen M.J."/>
        </authorList>
    </citation>
    <scope>NUCLEOTIDE SEQUENCE</scope>
    <source>
        <strain evidence="2">CHK33-7979</strain>
    </source>
</reference>
<feature type="transmembrane region" description="Helical" evidence="1">
    <location>
        <begin position="403"/>
        <end position="426"/>
    </location>
</feature>
<feature type="transmembrane region" description="Helical" evidence="1">
    <location>
        <begin position="248"/>
        <end position="266"/>
    </location>
</feature>
<feature type="transmembrane region" description="Helical" evidence="1">
    <location>
        <begin position="339"/>
        <end position="356"/>
    </location>
</feature>
<evidence type="ECO:0000256" key="1">
    <source>
        <dbReference type="SAM" id="Phobius"/>
    </source>
</evidence>
<organism evidence="2 3">
    <name type="scientific">Candidatus Intestinimonas merdavium</name>
    <dbReference type="NCBI Taxonomy" id="2838622"/>
    <lineage>
        <taxon>Bacteria</taxon>
        <taxon>Bacillati</taxon>
        <taxon>Bacillota</taxon>
        <taxon>Clostridia</taxon>
        <taxon>Eubacteriales</taxon>
        <taxon>Intestinimonas</taxon>
    </lineage>
</organism>
<name>A0A9D1Z2M1_9FIRM</name>
<feature type="transmembrane region" description="Helical" evidence="1">
    <location>
        <begin position="214"/>
        <end position="236"/>
    </location>
</feature>
<dbReference type="EMBL" id="DXCX01000003">
    <property type="protein sequence ID" value="HIY72376.1"/>
    <property type="molecule type" value="Genomic_DNA"/>
</dbReference>
<evidence type="ECO:0000313" key="2">
    <source>
        <dbReference type="EMBL" id="HIY72376.1"/>
    </source>
</evidence>
<feature type="transmembrane region" description="Helical" evidence="1">
    <location>
        <begin position="119"/>
        <end position="148"/>
    </location>
</feature>
<comment type="caution">
    <text evidence="2">The sequence shown here is derived from an EMBL/GenBank/DDBJ whole genome shotgun (WGS) entry which is preliminary data.</text>
</comment>
<keyword evidence="1" id="KW-1133">Transmembrane helix</keyword>
<feature type="transmembrane region" description="Helical" evidence="1">
    <location>
        <begin position="308"/>
        <end position="330"/>
    </location>
</feature>
<gene>
    <name evidence="2" type="ORF">H9826_00165</name>
</gene>